<keyword evidence="5" id="KW-1185">Reference proteome</keyword>
<dbReference type="EMBL" id="FNQE01000006">
    <property type="protein sequence ID" value="SDY72943.1"/>
    <property type="molecule type" value="Genomic_DNA"/>
</dbReference>
<evidence type="ECO:0000313" key="5">
    <source>
        <dbReference type="Proteomes" id="UP000198625"/>
    </source>
</evidence>
<dbReference type="Proteomes" id="UP000198625">
    <property type="component" value="Unassembled WGS sequence"/>
</dbReference>
<feature type="transmembrane region" description="Helical" evidence="2">
    <location>
        <begin position="440"/>
        <end position="466"/>
    </location>
</feature>
<dbReference type="AlphaFoldDB" id="A0A1H3M8L3"/>
<dbReference type="OrthoDB" id="3196489at2"/>
<feature type="domain" description="Histidine kinase N-terminal 7TM region" evidence="3">
    <location>
        <begin position="312"/>
        <end position="519"/>
    </location>
</feature>
<dbReference type="RefSeq" id="WP_091727399.1">
    <property type="nucleotide sequence ID" value="NZ_FNQE01000006.1"/>
</dbReference>
<feature type="coiled-coil region" evidence="1">
    <location>
        <begin position="600"/>
        <end position="682"/>
    </location>
</feature>
<proteinExistence type="predicted"/>
<accession>A0A1H3M8L3</accession>
<feature type="transmembrane region" description="Helical" evidence="2">
    <location>
        <begin position="7"/>
        <end position="25"/>
    </location>
</feature>
<evidence type="ECO:0000256" key="2">
    <source>
        <dbReference type="SAM" id="Phobius"/>
    </source>
</evidence>
<dbReference type="STRING" id="415015.SAMN05660462_00744"/>
<keyword evidence="2" id="KW-0812">Transmembrane</keyword>
<dbReference type="GO" id="GO:0016301">
    <property type="term" value="F:kinase activity"/>
    <property type="evidence" value="ECO:0007669"/>
    <property type="project" value="UniProtKB-KW"/>
</dbReference>
<feature type="transmembrane region" description="Helical" evidence="2">
    <location>
        <begin position="371"/>
        <end position="389"/>
    </location>
</feature>
<keyword evidence="2" id="KW-1133">Transmembrane helix</keyword>
<evidence type="ECO:0000256" key="1">
    <source>
        <dbReference type="SAM" id="Coils"/>
    </source>
</evidence>
<keyword evidence="1" id="KW-0175">Coiled coil</keyword>
<dbReference type="InterPro" id="IPR031621">
    <property type="entry name" value="HisKA_7TM"/>
</dbReference>
<feature type="transmembrane region" description="Helical" evidence="2">
    <location>
        <begin position="308"/>
        <end position="325"/>
    </location>
</feature>
<feature type="transmembrane region" description="Helical" evidence="2">
    <location>
        <begin position="337"/>
        <end position="359"/>
    </location>
</feature>
<feature type="transmembrane region" description="Helical" evidence="2">
    <location>
        <begin position="507"/>
        <end position="528"/>
    </location>
</feature>
<feature type="transmembrane region" description="Helical" evidence="2">
    <location>
        <begin position="478"/>
        <end position="495"/>
    </location>
</feature>
<organism evidence="4 5">
    <name type="scientific">Proteiniborus ethanoligenes</name>
    <dbReference type="NCBI Taxonomy" id="415015"/>
    <lineage>
        <taxon>Bacteria</taxon>
        <taxon>Bacillati</taxon>
        <taxon>Bacillota</taxon>
        <taxon>Clostridia</taxon>
        <taxon>Eubacteriales</taxon>
        <taxon>Proteiniborus</taxon>
    </lineage>
</organism>
<gene>
    <name evidence="4" type="ORF">SAMN05660462_00744</name>
</gene>
<name>A0A1H3M8L3_9FIRM</name>
<feature type="transmembrane region" description="Helical" evidence="2">
    <location>
        <begin position="401"/>
        <end position="420"/>
    </location>
</feature>
<dbReference type="Pfam" id="PF16927">
    <property type="entry name" value="HisKA_7TM"/>
    <property type="match status" value="1"/>
</dbReference>
<evidence type="ECO:0000313" key="4">
    <source>
        <dbReference type="EMBL" id="SDY72943.1"/>
    </source>
</evidence>
<sequence length="829" mass="96712">MGKKLKIIAITLIIIIIFASFFTFVNKDLNRHKESNFSINSFEDCREIVLLKATPNSIIRTFETVFLEYTIRLVEERTLAYFLSKGRITMAYDVQALPLIKSSKDKFYFYPIYNDKVVILQDFQQINSAIMSWEDLKSIDHKLSLPSDKLELQYICSAISYESIGEVNHDYTYKYLKEINEQKRLYIDDPNTPLQIRLKSTTLSQISSRDSYKIVENEDPSLVYQLGILSWDPIPEEKIKEIQNSYISLEEKLGKENLDKLNELASEQEHFFSPEMIEQFISSNEITTKFNRNVLGIQKFVPIDDIEHHLFSLILIIIIVVWIKHSQKHIIYSGIRVGLLITGILIISWLILTIFKSAIYDNPLVERISWYLYYGFMLPIPVISLYIAENADRPMDRYISNGVKLSSIISILFLLLVFTNDKHQLVFKFHSLDQRTWNSQYSYGIGYISLKLWFIISLFAAFFIMMKKAWDSPKRKNILIPILVILLGILYSSLYNSRVQFFSELPLTFGMSIFIIGFWTAAIFFDLIPVNKSYPLTFEESTMDMQILDLKSNIIHKTKGATPISEEMEKAIIERDKEVFVYKDNILVSTTAISGGKVIIKEDISIINELKNSLEKVTEELEKENNILLKKEKIERELVFVRERNYILKEVSKIINEKTREMKNLLEGIEETELIKDKVRKEIYRLAIYSKRKSELLIKSQQEKTYSMEDTSNLLEEITKEMPKGYTFFSRPKGEVNLDTVKILYDYYHQALNIGVGIGIQNITTRLYKENKKTYLHLLVDENGNRIYIELKDFLSNRLSTKIRKKSIDSSTSIILSIEEGVEDYDGII</sequence>
<keyword evidence="4" id="KW-0808">Transferase</keyword>
<reference evidence="4 5" key="1">
    <citation type="submission" date="2016-10" db="EMBL/GenBank/DDBJ databases">
        <authorList>
            <person name="de Groot N.N."/>
        </authorList>
    </citation>
    <scope>NUCLEOTIDE SEQUENCE [LARGE SCALE GENOMIC DNA]</scope>
    <source>
        <strain evidence="4 5">DSM 21650</strain>
    </source>
</reference>
<keyword evidence="4" id="KW-0418">Kinase</keyword>
<evidence type="ECO:0000259" key="3">
    <source>
        <dbReference type="Pfam" id="PF16927"/>
    </source>
</evidence>
<protein>
    <submittedName>
        <fullName evidence="4">N-terminal 7TM region of histidine kinase</fullName>
    </submittedName>
</protein>
<keyword evidence="2" id="KW-0472">Membrane</keyword>